<proteinExistence type="inferred from homology"/>
<dbReference type="Pfam" id="PF00877">
    <property type="entry name" value="NLPC_P60"/>
    <property type="match status" value="1"/>
</dbReference>
<evidence type="ECO:0000256" key="4">
    <source>
        <dbReference type="ARBA" id="ARBA00022807"/>
    </source>
</evidence>
<evidence type="ECO:0000256" key="3">
    <source>
        <dbReference type="ARBA" id="ARBA00022801"/>
    </source>
</evidence>
<dbReference type="InterPro" id="IPR038765">
    <property type="entry name" value="Papain-like_cys_pep_sf"/>
</dbReference>
<dbReference type="AlphaFoldDB" id="A0A5E5BZJ0"/>
<evidence type="ECO:0000256" key="1">
    <source>
        <dbReference type="ARBA" id="ARBA00007074"/>
    </source>
</evidence>
<name>A0A5E5BZJ0_9BURK</name>
<keyword evidence="7" id="KW-1185">Reference proteome</keyword>
<accession>A0A5E5BZJ0</accession>
<keyword evidence="2" id="KW-0645">Protease</keyword>
<reference evidence="6 7" key="1">
    <citation type="submission" date="2019-08" db="EMBL/GenBank/DDBJ databases">
        <authorList>
            <person name="Peeters C."/>
        </authorList>
    </citation>
    <scope>NUCLEOTIDE SEQUENCE [LARGE SCALE GENOMIC DNA]</scope>
    <source>
        <strain evidence="6 7">LMG 20603</strain>
    </source>
</reference>
<dbReference type="Proteomes" id="UP000382040">
    <property type="component" value="Unassembled WGS sequence"/>
</dbReference>
<gene>
    <name evidence="6" type="ORF">PBR20603_04379</name>
</gene>
<dbReference type="GO" id="GO:0006508">
    <property type="term" value="P:proteolysis"/>
    <property type="evidence" value="ECO:0007669"/>
    <property type="project" value="UniProtKB-KW"/>
</dbReference>
<dbReference type="Gene3D" id="3.90.1720.10">
    <property type="entry name" value="endopeptidase domain like (from Nostoc punctiforme)"/>
    <property type="match status" value="1"/>
</dbReference>
<organism evidence="6 7">
    <name type="scientific">Pandoraea bronchicola</name>
    <dbReference type="NCBI Taxonomy" id="2508287"/>
    <lineage>
        <taxon>Bacteria</taxon>
        <taxon>Pseudomonadati</taxon>
        <taxon>Pseudomonadota</taxon>
        <taxon>Betaproteobacteria</taxon>
        <taxon>Burkholderiales</taxon>
        <taxon>Burkholderiaceae</taxon>
        <taxon>Pandoraea</taxon>
    </lineage>
</organism>
<comment type="similarity">
    <text evidence="1">Belongs to the peptidase C40 family.</text>
</comment>
<dbReference type="GO" id="GO:0008234">
    <property type="term" value="F:cysteine-type peptidase activity"/>
    <property type="evidence" value="ECO:0007669"/>
    <property type="project" value="UniProtKB-KW"/>
</dbReference>
<sequence length="120" mass="13600">MFRPYELNRFDCGDLARLVLKEVFGRDVGIPRARGEGPFADSALVARCCDEIGERTKEPADGDAVVMIARGRLAHVGVYYEQNGVAWVLHNSREAMQVVRHRVRELEGSGFKLDGFYKWK</sequence>
<dbReference type="InterPro" id="IPR000064">
    <property type="entry name" value="NLP_P60_dom"/>
</dbReference>
<dbReference type="EMBL" id="CABPST010000015">
    <property type="protein sequence ID" value="VVE90395.1"/>
    <property type="molecule type" value="Genomic_DNA"/>
</dbReference>
<evidence type="ECO:0000259" key="5">
    <source>
        <dbReference type="Pfam" id="PF00877"/>
    </source>
</evidence>
<dbReference type="SUPFAM" id="SSF54001">
    <property type="entry name" value="Cysteine proteinases"/>
    <property type="match status" value="1"/>
</dbReference>
<feature type="domain" description="NlpC/P60" evidence="5">
    <location>
        <begin position="8"/>
        <end position="98"/>
    </location>
</feature>
<evidence type="ECO:0000313" key="7">
    <source>
        <dbReference type="Proteomes" id="UP000382040"/>
    </source>
</evidence>
<evidence type="ECO:0000256" key="2">
    <source>
        <dbReference type="ARBA" id="ARBA00022670"/>
    </source>
</evidence>
<evidence type="ECO:0000313" key="6">
    <source>
        <dbReference type="EMBL" id="VVE90395.1"/>
    </source>
</evidence>
<dbReference type="RefSeq" id="WP_174978018.1">
    <property type="nucleotide sequence ID" value="NZ_CABPST010000015.1"/>
</dbReference>
<protein>
    <recommendedName>
        <fullName evidence="5">NlpC/P60 domain-containing protein</fullName>
    </recommendedName>
</protein>
<keyword evidence="3" id="KW-0378">Hydrolase</keyword>
<keyword evidence="4" id="KW-0788">Thiol protease</keyword>